<dbReference type="Gene3D" id="1.20.1280.50">
    <property type="match status" value="1"/>
</dbReference>
<dbReference type="PANTHER" id="PTHR34145">
    <property type="entry name" value="OS02G0105600 PROTEIN"/>
    <property type="match status" value="1"/>
</dbReference>
<gene>
    <name evidence="2" type="ORF">Din_033149</name>
</gene>
<protein>
    <recommendedName>
        <fullName evidence="1">F-box domain-containing protein</fullName>
    </recommendedName>
</protein>
<feature type="domain" description="F-box" evidence="1">
    <location>
        <begin position="65"/>
        <end position="113"/>
    </location>
</feature>
<dbReference type="InterPro" id="IPR032675">
    <property type="entry name" value="LRR_dom_sf"/>
</dbReference>
<dbReference type="InterPro" id="IPR036047">
    <property type="entry name" value="F-box-like_dom_sf"/>
</dbReference>
<dbReference type="InterPro" id="IPR055357">
    <property type="entry name" value="LRR_At1g61320_AtMIF1"/>
</dbReference>
<organism evidence="2">
    <name type="scientific">Davidia involucrata</name>
    <name type="common">Dove tree</name>
    <dbReference type="NCBI Taxonomy" id="16924"/>
    <lineage>
        <taxon>Eukaryota</taxon>
        <taxon>Viridiplantae</taxon>
        <taxon>Streptophyta</taxon>
        <taxon>Embryophyta</taxon>
        <taxon>Tracheophyta</taxon>
        <taxon>Spermatophyta</taxon>
        <taxon>Magnoliopsida</taxon>
        <taxon>eudicotyledons</taxon>
        <taxon>Gunneridae</taxon>
        <taxon>Pentapetalae</taxon>
        <taxon>asterids</taxon>
        <taxon>Cornales</taxon>
        <taxon>Nyssaceae</taxon>
        <taxon>Davidia</taxon>
    </lineage>
</organism>
<dbReference type="Pfam" id="PF23622">
    <property type="entry name" value="LRR_At1g61320_AtMIF1"/>
    <property type="match status" value="1"/>
</dbReference>
<dbReference type="InterPro" id="IPR053781">
    <property type="entry name" value="F-box_AtFBL13-like"/>
</dbReference>
<evidence type="ECO:0000259" key="1">
    <source>
        <dbReference type="PROSITE" id="PS50181"/>
    </source>
</evidence>
<dbReference type="SUPFAM" id="SSF81383">
    <property type="entry name" value="F-box domain"/>
    <property type="match status" value="1"/>
</dbReference>
<dbReference type="PROSITE" id="PS50181">
    <property type="entry name" value="FBOX"/>
    <property type="match status" value="1"/>
</dbReference>
<dbReference type="CDD" id="cd22160">
    <property type="entry name" value="F-box_AtFBL13-like"/>
    <property type="match status" value="1"/>
</dbReference>
<dbReference type="Gene3D" id="3.80.10.10">
    <property type="entry name" value="Ribonuclease Inhibitor"/>
    <property type="match status" value="1"/>
</dbReference>
<dbReference type="EMBL" id="GHES01033149">
    <property type="protein sequence ID" value="MPA63708.1"/>
    <property type="molecule type" value="Transcribed_RNA"/>
</dbReference>
<dbReference type="AlphaFoldDB" id="A0A5B7B669"/>
<dbReference type="InterPro" id="IPR053772">
    <property type="entry name" value="At1g61320/At1g61330-like"/>
</dbReference>
<dbReference type="Pfam" id="PF00646">
    <property type="entry name" value="F-box"/>
    <property type="match status" value="1"/>
</dbReference>
<dbReference type="PANTHER" id="PTHR34145:SF75">
    <property type="entry name" value="FBD DOMAIN-CONTAINING PROTEIN"/>
    <property type="match status" value="1"/>
</dbReference>
<evidence type="ECO:0000313" key="2">
    <source>
        <dbReference type="EMBL" id="MPA63708.1"/>
    </source>
</evidence>
<reference evidence="2" key="1">
    <citation type="submission" date="2019-08" db="EMBL/GenBank/DDBJ databases">
        <title>Reference gene set and small RNA set construction with multiple tissues from Davidia involucrata Baill.</title>
        <authorList>
            <person name="Yang H."/>
            <person name="Zhou C."/>
            <person name="Li G."/>
            <person name="Wang J."/>
            <person name="Gao P."/>
            <person name="Wang M."/>
            <person name="Wang R."/>
            <person name="Zhao Y."/>
        </authorList>
    </citation>
    <scope>NUCLEOTIDE SEQUENCE</scope>
    <source>
        <tissue evidence="2">Mixed with DoveR01_LX</tissue>
    </source>
</reference>
<accession>A0A5B7B669</accession>
<proteinExistence type="predicted"/>
<dbReference type="InterPro" id="IPR001810">
    <property type="entry name" value="F-box_dom"/>
</dbReference>
<dbReference type="SUPFAM" id="SSF52047">
    <property type="entry name" value="RNI-like"/>
    <property type="match status" value="2"/>
</dbReference>
<name>A0A5B7B669_DAVIN</name>
<sequence>MGKQKRGEKKPRYLMKRQPRIFSRFYLAEIDMIMEDRLSRDVICRGKRKSVSNITMAGNDNITEYDLISKLPEEILCSIIPFLTMREAVTTSVLSRRWRYLWRTSLSLDFDVTNMTGDNSHMCGFRTQDPNYSQQDNDGFVRWVNQILALHCGARIESFRVEHWLGVEYSHDIDQWIQFAVDKKVQKLDIHLSKANSFSWLGQLYVFPYWLFSQDGGMGSTLKHLSLSACTLSLPPNFSSFSNLTSLTLKNTCVTEEIVLKILSNCLCLQWLSIADCCCPNRLKFASGCPPLKLKHLNISCCNYLKEIDICDAVNLASFEYRGCMLSRILFKNSAAVARLCFCTVWDPLAGVKYALSSIANDFPQLETLLLTSPHIKEDMIPKSIPTFTKLKHLVLMFIGSHPESLMELTTSLLKASPLLYKLELHLPIPSGKNKIVQEKIPLESELCSRHKQLREVEMYNFHGDQKEVELLVYLLNYAISLEKIKICRSLRIYQGDGEWLNPGSPSTIRRKQVHKMLRGKVPSAAKLIVM</sequence>